<gene>
    <name evidence="3" type="ORF">GKO46_01975</name>
    <name evidence="4" type="ORF">GKO48_07285</name>
</gene>
<sequence length="275" mass="29382">MSTRFDNRFEGKVALLTGSAATNKDELMGFGGATVWRFLEEGGKGVVITDVQDEVGEKSAQLLRDAGHDAIYMHLDVTEEDEWTAVVDATMKHFGRLDILVNIAGILDPKSILDIEPAVWKKTMEISTVGIFLGTRAVAGPMEKSGGGSIINLASMAAKQGSGSYGSAYSFSRGGMLNFSMSAALQLSSLGIRVNTIMPGWVHTPFTDYLYSDPVQSKFRTDRVPLGRWGKPEDIAGGILFLASDDASYMTGAELLMDGGVSAGSVRPSNPKGDD</sequence>
<dbReference type="Proteomes" id="UP001321249">
    <property type="component" value="Unassembled WGS sequence"/>
</dbReference>
<dbReference type="AlphaFoldDB" id="A0AAJ6CSN5"/>
<reference evidence="4" key="2">
    <citation type="journal article" date="2023" name="Nat. Commun.">
        <title>Cultivation of marine bacteria of the SAR202 clade.</title>
        <authorList>
            <person name="Lim Y."/>
            <person name="Seo J.H."/>
            <person name="Giovannoni S.J."/>
            <person name="Kang I."/>
            <person name="Cho J.C."/>
        </authorList>
    </citation>
    <scope>NUCLEOTIDE SEQUENCE</scope>
    <source>
        <strain evidence="4">JH1073</strain>
    </source>
</reference>
<dbReference type="Pfam" id="PF13561">
    <property type="entry name" value="adh_short_C2"/>
    <property type="match status" value="1"/>
</dbReference>
<proteinExistence type="inferred from homology"/>
<dbReference type="InterPro" id="IPR002347">
    <property type="entry name" value="SDR_fam"/>
</dbReference>
<evidence type="ECO:0000313" key="3">
    <source>
        <dbReference type="EMBL" id="MDG0865839.1"/>
    </source>
</evidence>
<dbReference type="Proteomes" id="UP001219901">
    <property type="component" value="Chromosome"/>
</dbReference>
<protein>
    <submittedName>
        <fullName evidence="4">SDR family oxidoreductase</fullName>
    </submittedName>
</protein>
<reference evidence="5" key="3">
    <citation type="submission" date="2023-06" db="EMBL/GenBank/DDBJ databases">
        <title>Pangenomics reveal diversification of enzyme families and niche specialization in globally abundant SAR202 bacteria.</title>
        <authorList>
            <person name="Saw J.H.W."/>
        </authorList>
    </citation>
    <scope>NUCLEOTIDE SEQUENCE [LARGE SCALE GENOMIC DNA]</scope>
    <source>
        <strain evidence="5">JH1073</strain>
    </source>
</reference>
<keyword evidence="5" id="KW-1185">Reference proteome</keyword>
<dbReference type="EMBL" id="WMBE01000001">
    <property type="protein sequence ID" value="MDG0865839.1"/>
    <property type="molecule type" value="Genomic_DNA"/>
</dbReference>
<dbReference type="PANTHER" id="PTHR42760:SF133">
    <property type="entry name" value="3-OXOACYL-[ACYL-CARRIER-PROTEIN] REDUCTASE"/>
    <property type="match status" value="1"/>
</dbReference>
<dbReference type="GO" id="GO:0016616">
    <property type="term" value="F:oxidoreductase activity, acting on the CH-OH group of donors, NAD or NADP as acceptor"/>
    <property type="evidence" value="ECO:0007669"/>
    <property type="project" value="TreeGrafter"/>
</dbReference>
<dbReference type="RefSeq" id="WP_342823116.1">
    <property type="nucleotide sequence ID" value="NZ_CP046146.1"/>
</dbReference>
<dbReference type="FunFam" id="3.40.50.720:FF:000084">
    <property type="entry name" value="Short-chain dehydrogenase reductase"/>
    <property type="match status" value="1"/>
</dbReference>
<dbReference type="PANTHER" id="PTHR42760">
    <property type="entry name" value="SHORT-CHAIN DEHYDROGENASES/REDUCTASES FAMILY MEMBER"/>
    <property type="match status" value="1"/>
</dbReference>
<dbReference type="PRINTS" id="PR00081">
    <property type="entry name" value="GDHRDH"/>
</dbReference>
<name>A0AAJ6CSN5_9CHLR</name>
<dbReference type="PRINTS" id="PR00080">
    <property type="entry name" value="SDRFAMILY"/>
</dbReference>
<dbReference type="EMBL" id="CP046147">
    <property type="protein sequence ID" value="WFG39428.1"/>
    <property type="molecule type" value="Genomic_DNA"/>
</dbReference>
<accession>A0AAJ6CSN5</accession>
<dbReference type="InterPro" id="IPR036291">
    <property type="entry name" value="NAD(P)-bd_dom_sf"/>
</dbReference>
<dbReference type="SUPFAM" id="SSF51735">
    <property type="entry name" value="NAD(P)-binding Rossmann-fold domains"/>
    <property type="match status" value="1"/>
</dbReference>
<evidence type="ECO:0000313" key="5">
    <source>
        <dbReference type="Proteomes" id="UP001219901"/>
    </source>
</evidence>
<reference evidence="5 6" key="1">
    <citation type="submission" date="2019-11" db="EMBL/GenBank/DDBJ databases">
        <authorList>
            <person name="Cho J.-C."/>
        </authorList>
    </citation>
    <scope>NUCLEOTIDE SEQUENCE [LARGE SCALE GENOMIC DNA]</scope>
    <source>
        <strain evidence="4 5">JH1073</strain>
        <strain evidence="3 6">JH702</strain>
    </source>
</reference>
<comment type="similarity">
    <text evidence="1">Belongs to the short-chain dehydrogenases/reductases (SDR) family.</text>
</comment>
<evidence type="ECO:0000313" key="4">
    <source>
        <dbReference type="EMBL" id="WFG39428.1"/>
    </source>
</evidence>
<evidence type="ECO:0000256" key="1">
    <source>
        <dbReference type="ARBA" id="ARBA00006484"/>
    </source>
</evidence>
<organism evidence="4 5">
    <name type="scientific">Candidatus Lucifugimonas marina</name>
    <dbReference type="NCBI Taxonomy" id="3038979"/>
    <lineage>
        <taxon>Bacteria</taxon>
        <taxon>Bacillati</taxon>
        <taxon>Chloroflexota</taxon>
        <taxon>Dehalococcoidia</taxon>
        <taxon>SAR202 cluster</taxon>
        <taxon>Candidatus Lucifugimonadales</taxon>
        <taxon>Candidatus Lucifugimonadaceae</taxon>
        <taxon>Candidatus Lucifugimonas</taxon>
    </lineage>
</organism>
<keyword evidence="2" id="KW-0560">Oxidoreductase</keyword>
<dbReference type="Gene3D" id="3.40.50.720">
    <property type="entry name" value="NAD(P)-binding Rossmann-like Domain"/>
    <property type="match status" value="1"/>
</dbReference>
<evidence type="ECO:0000313" key="6">
    <source>
        <dbReference type="Proteomes" id="UP001321249"/>
    </source>
</evidence>
<evidence type="ECO:0000256" key="2">
    <source>
        <dbReference type="ARBA" id="ARBA00023002"/>
    </source>
</evidence>